<evidence type="ECO:0000313" key="5">
    <source>
        <dbReference type="Proteomes" id="UP000510927"/>
    </source>
</evidence>
<dbReference type="AlphaFoldDB" id="A0A8E4N615"/>
<dbReference type="PANTHER" id="PTHR12338:SF5">
    <property type="entry name" value="ANTIGEN 43-RELATED"/>
    <property type="match status" value="1"/>
</dbReference>
<feature type="chain" id="PRO_5034798564" evidence="2">
    <location>
        <begin position="24"/>
        <end position="912"/>
    </location>
</feature>
<proteinExistence type="predicted"/>
<dbReference type="CDD" id="cd01344">
    <property type="entry name" value="PL2_Passenger_AT"/>
    <property type="match status" value="1"/>
</dbReference>
<name>A0A8E4N615_ESCFE</name>
<dbReference type="Pfam" id="PF18883">
    <property type="entry name" value="AC_1"/>
    <property type="match status" value="1"/>
</dbReference>
<feature type="region of interest" description="Disordered" evidence="1">
    <location>
        <begin position="513"/>
        <end position="584"/>
    </location>
</feature>
<dbReference type="SUPFAM" id="SSF103515">
    <property type="entry name" value="Autotransporter"/>
    <property type="match status" value="1"/>
</dbReference>
<dbReference type="EMBL" id="CP055675">
    <property type="protein sequence ID" value="QLN00651.1"/>
    <property type="molecule type" value="Genomic_DNA"/>
</dbReference>
<dbReference type="InterPro" id="IPR043990">
    <property type="entry name" value="AC_1"/>
</dbReference>
<feature type="compositionally biased region" description="Acidic residues" evidence="1">
    <location>
        <begin position="513"/>
        <end position="548"/>
    </location>
</feature>
<dbReference type="RefSeq" id="WP_181202538.1">
    <property type="nucleotide sequence ID" value="NZ_CP055675.1"/>
</dbReference>
<dbReference type="NCBIfam" id="TIGR01414">
    <property type="entry name" value="autotrans_barl"/>
    <property type="match status" value="1"/>
</dbReference>
<dbReference type="Gene3D" id="2.40.128.130">
    <property type="entry name" value="Autotransporter beta-domain"/>
    <property type="match status" value="1"/>
</dbReference>
<dbReference type="InterPro" id="IPR050909">
    <property type="entry name" value="Bact_Autotransporter_VF"/>
</dbReference>
<evidence type="ECO:0000313" key="4">
    <source>
        <dbReference type="EMBL" id="QLN00651.1"/>
    </source>
</evidence>
<evidence type="ECO:0000259" key="3">
    <source>
        <dbReference type="PROSITE" id="PS51208"/>
    </source>
</evidence>
<sequence length="912" mass="97894">MKQNKLPGFSLGLIALAVNSAYADIVITPSDDNQHAVIINSDTVNKKVSNSIVYTNSNSSYGVSVSDVGVEATIENSLIVTSGGQGENGITSSAVVSEYGATTTMDGVNIVYTSGDYSAGLLSQVNDKDFDNSDVADQNTIIKANGLNIIITKGKNASGVLACSNPGDNRTCVDEVDDVKDEQNDHEIVSRADLKMTGGIIQTTGDRSYGAYANGEKSFIQLDDVMLATHGEESHAIAIRQGSITFENSLISTEGESASIAKIHNGGTLTLTNVIATTDKGTGLSFSGNINSADVTLSNTQLNSSSEVIEINNSLASIEIGNQSILSSANNVLINNTESELVVKASDSTLYGAALINNETASEIKTDLSLSAGTRWYMSDSSTVTNLTNSESKIYLSNYESQTFDKGRELIVNGDYHGDNGSLYFRTVLNGDDSPTDKLEVKGNTSGSTNVYVTNAGGTGEATINGIELITVGGDSSGVFNQVGRITAGAYEYELSKINKNWYLTNFLIDDAPSGDDDVTPPDSDDDTPPDTGDEDITPPDSDDEDVTPPDSGDPIPNPDEGNDDSVLPDTDSGNNINPAGDNIPVLRPEGGSYVANLAAANTLFLMRLNDRACKTRYIDPAREQERTSRLWLRQIGGHNAWRDSSGQLKTTSHRYVTQLGADLLTGTFCEKDSWRFGVMGGYARDYNSTHSSISGYRSKGSVRGYSAGLYATWFADEVSKKGAYLDTWAQYSWFKNSVKGDELAYESYSSKGATASIEAGYGFSLNKHSGLENAKYEWIFQPQAQAIWMDVDHNAHTEANGTRVENEANNNIQTRLGFRTFIRTQDKNSGPHGDDFEPFVEMNWIHNSKDFAISMNGVKVELEGAKNLGEIKLGVNGNLSPSASVWGNVGVQLGDNGYSDTAVMLGFKYKF</sequence>
<dbReference type="InterPro" id="IPR012332">
    <property type="entry name" value="Autotransporter_pectin_lyase_C"/>
</dbReference>
<accession>A0A8E4N615</accession>
<dbReference type="PANTHER" id="PTHR12338">
    <property type="entry name" value="AUTOTRANSPORTER"/>
    <property type="match status" value="1"/>
</dbReference>
<evidence type="ECO:0000256" key="1">
    <source>
        <dbReference type="SAM" id="MobiDB-lite"/>
    </source>
</evidence>
<gene>
    <name evidence="4" type="ORF">HVY52_12845</name>
</gene>
<dbReference type="InterPro" id="IPR036709">
    <property type="entry name" value="Autotransporte_beta_dom_sf"/>
</dbReference>
<reference evidence="4 5" key="1">
    <citation type="submission" date="2020-06" db="EMBL/GenBank/DDBJ databases">
        <title>REHAB project genomes.</title>
        <authorList>
            <person name="Shaw L.P."/>
        </authorList>
    </citation>
    <scope>NUCLEOTIDE SEQUENCE [LARGE SCALE GENOMIC DNA]</scope>
    <source>
        <strain evidence="4 5">RHB28-C13</strain>
    </source>
</reference>
<dbReference type="InterPro" id="IPR011050">
    <property type="entry name" value="Pectin_lyase_fold/virulence"/>
</dbReference>
<dbReference type="Proteomes" id="UP000510927">
    <property type="component" value="Chromosome"/>
</dbReference>
<dbReference type="PROSITE" id="PS51208">
    <property type="entry name" value="AUTOTRANSPORTER"/>
    <property type="match status" value="1"/>
</dbReference>
<dbReference type="SMART" id="SM00869">
    <property type="entry name" value="Autotransporter"/>
    <property type="match status" value="1"/>
</dbReference>
<dbReference type="InterPro" id="IPR006315">
    <property type="entry name" value="OM_autotransptr_brl_dom"/>
</dbReference>
<dbReference type="Pfam" id="PF03797">
    <property type="entry name" value="Autotransporter"/>
    <property type="match status" value="1"/>
</dbReference>
<dbReference type="InterPro" id="IPR005546">
    <property type="entry name" value="Autotransporte_beta"/>
</dbReference>
<protein>
    <submittedName>
        <fullName evidence="4">Autotransporter outer membrane beta-barrel domain-containing protein</fullName>
    </submittedName>
</protein>
<organism evidence="4 5">
    <name type="scientific">Escherichia fergusonii</name>
    <dbReference type="NCBI Taxonomy" id="564"/>
    <lineage>
        <taxon>Bacteria</taxon>
        <taxon>Pseudomonadati</taxon>
        <taxon>Pseudomonadota</taxon>
        <taxon>Gammaproteobacteria</taxon>
        <taxon>Enterobacterales</taxon>
        <taxon>Enterobacteriaceae</taxon>
        <taxon>Escherichia</taxon>
    </lineage>
</organism>
<feature type="signal peptide" evidence="2">
    <location>
        <begin position="1"/>
        <end position="23"/>
    </location>
</feature>
<keyword evidence="2" id="KW-0732">Signal</keyword>
<evidence type="ECO:0000256" key="2">
    <source>
        <dbReference type="SAM" id="SignalP"/>
    </source>
</evidence>
<feature type="domain" description="Autotransporter" evidence="3">
    <location>
        <begin position="624"/>
        <end position="912"/>
    </location>
</feature>
<dbReference type="SUPFAM" id="SSF51126">
    <property type="entry name" value="Pectin lyase-like"/>
    <property type="match status" value="1"/>
</dbReference>
<dbReference type="GO" id="GO:0019867">
    <property type="term" value="C:outer membrane"/>
    <property type="evidence" value="ECO:0007669"/>
    <property type="project" value="InterPro"/>
</dbReference>
<dbReference type="Gene3D" id="2.160.20.20">
    <property type="match status" value="1"/>
</dbReference>